<evidence type="ECO:0000313" key="4">
    <source>
        <dbReference type="Proteomes" id="UP000191154"/>
    </source>
</evidence>
<evidence type="ECO:0000313" key="3">
    <source>
        <dbReference type="EMBL" id="OOM15775.1"/>
    </source>
</evidence>
<organism evidence="3 4">
    <name type="scientific">Clostridium saccharobutylicum</name>
    <dbReference type="NCBI Taxonomy" id="169679"/>
    <lineage>
        <taxon>Bacteria</taxon>
        <taxon>Bacillati</taxon>
        <taxon>Bacillota</taxon>
        <taxon>Clostridia</taxon>
        <taxon>Eubacteriales</taxon>
        <taxon>Clostridiaceae</taxon>
        <taxon>Clostridium</taxon>
    </lineage>
</organism>
<feature type="chain" id="PRO_5038707751" description="PepSY domain-containing protein" evidence="2">
    <location>
        <begin position="22"/>
        <end position="265"/>
    </location>
</feature>
<keyword evidence="2" id="KW-0732">Signal</keyword>
<dbReference type="EMBL" id="LZYZ01000001">
    <property type="protein sequence ID" value="OOM15775.1"/>
    <property type="molecule type" value="Genomic_DNA"/>
</dbReference>
<feature type="signal peptide" evidence="2">
    <location>
        <begin position="1"/>
        <end position="21"/>
    </location>
</feature>
<comment type="caution">
    <text evidence="3">The sequence shown here is derived from an EMBL/GenBank/DDBJ whole genome shotgun (WGS) entry which is preliminary data.</text>
</comment>
<feature type="region of interest" description="Disordered" evidence="1">
    <location>
        <begin position="93"/>
        <end position="121"/>
    </location>
</feature>
<accession>A0A1S8NH24</accession>
<dbReference type="Proteomes" id="UP000191154">
    <property type="component" value="Unassembled WGS sequence"/>
</dbReference>
<reference evidence="3 4" key="1">
    <citation type="submission" date="2016-05" db="EMBL/GenBank/DDBJ databases">
        <title>Microbial solvent formation.</title>
        <authorList>
            <person name="Poehlein A."/>
            <person name="Montoya Solano J.D."/>
            <person name="Flitsch S."/>
            <person name="Krabben P."/>
            <person name="Duerre P."/>
            <person name="Daniel R."/>
        </authorList>
    </citation>
    <scope>NUCLEOTIDE SEQUENCE [LARGE SCALE GENOMIC DNA]</scope>
    <source>
        <strain evidence="3 4">L1-8</strain>
    </source>
</reference>
<protein>
    <recommendedName>
        <fullName evidence="5">PepSY domain-containing protein</fullName>
    </recommendedName>
</protein>
<gene>
    <name evidence="3" type="ORF">CLOSAC_00460</name>
</gene>
<evidence type="ECO:0008006" key="5">
    <source>
        <dbReference type="Google" id="ProtNLM"/>
    </source>
</evidence>
<evidence type="ECO:0000256" key="2">
    <source>
        <dbReference type="SAM" id="SignalP"/>
    </source>
</evidence>
<proteinExistence type="predicted"/>
<name>A0A1S8NH24_CLOSA</name>
<dbReference type="AlphaFoldDB" id="A0A1S8NH24"/>
<dbReference type="RefSeq" id="WP_077863566.1">
    <property type="nucleotide sequence ID" value="NZ_LZYZ01000001.1"/>
</dbReference>
<sequence length="265" mass="30316">MCSKKITAVLLAVGVVASTSALFSQINIKGALADTIKQNVVYTKDDTQAVSQDNDKISSADEKVYKEKSLDILKKYFNISVEENENFKFSAEKMNEKTLDEEKPEERKETQDLYDKNEISKEQYDKQMDNIDKNTEQVEKLKHGMIQAAWADDNRCYIIDFNENTKEVEFVFVSDENDFKQSDTKLKLSEDEFKNIAENFIKNNKIAGIDNPKCILAKGWRAFYQDENDPNKKAEIGIDLSTGKVVSFAINSYADVDYNEVLNTK</sequence>
<evidence type="ECO:0000256" key="1">
    <source>
        <dbReference type="SAM" id="MobiDB-lite"/>
    </source>
</evidence>